<dbReference type="SUPFAM" id="SSF47699">
    <property type="entry name" value="Bifunctional inhibitor/lipid-transfer protein/seed storage 2S albumin"/>
    <property type="match status" value="1"/>
</dbReference>
<reference evidence="4 5" key="1">
    <citation type="submission" date="2020-04" db="EMBL/GenBank/DDBJ databases">
        <title>Plant Genome Project.</title>
        <authorList>
            <person name="Zhang R.-G."/>
        </authorList>
    </citation>
    <scope>NUCLEOTIDE SEQUENCE [LARGE SCALE GENOMIC DNA]</scope>
    <source>
        <strain evidence="4">YNK0</strain>
        <tissue evidence="4">Leaf</tissue>
    </source>
</reference>
<dbReference type="EMBL" id="JABCRI010000021">
    <property type="protein sequence ID" value="KAF8380487.1"/>
    <property type="molecule type" value="Genomic_DNA"/>
</dbReference>
<dbReference type="Proteomes" id="UP000655225">
    <property type="component" value="Unassembled WGS sequence"/>
</dbReference>
<name>A0A835D1Q1_TETSI</name>
<accession>A0A835D1Q1</accession>
<dbReference type="Gene3D" id="1.10.110.10">
    <property type="entry name" value="Plant lipid-transfer and hydrophobic proteins"/>
    <property type="match status" value="1"/>
</dbReference>
<feature type="chain" id="PRO_5032443782" description="Hydrophobic seed protein domain-containing protein" evidence="2">
    <location>
        <begin position="26"/>
        <end position="296"/>
    </location>
</feature>
<feature type="region of interest" description="Disordered" evidence="1">
    <location>
        <begin position="36"/>
        <end position="66"/>
    </location>
</feature>
<evidence type="ECO:0000313" key="4">
    <source>
        <dbReference type="EMBL" id="KAF8380487.1"/>
    </source>
</evidence>
<proteinExistence type="predicted"/>
<comment type="caution">
    <text evidence="4">The sequence shown here is derived from an EMBL/GenBank/DDBJ whole genome shotgun (WGS) entry which is preliminary data.</text>
</comment>
<evidence type="ECO:0000259" key="3">
    <source>
        <dbReference type="Pfam" id="PF14547"/>
    </source>
</evidence>
<keyword evidence="5" id="KW-1185">Reference proteome</keyword>
<feature type="domain" description="Hydrophobic seed protein" evidence="3">
    <location>
        <begin position="131"/>
        <end position="211"/>
    </location>
</feature>
<protein>
    <recommendedName>
        <fullName evidence="3">Hydrophobic seed protein domain-containing protein</fullName>
    </recommendedName>
</protein>
<dbReference type="CDD" id="cd01958">
    <property type="entry name" value="HPS_like"/>
    <property type="match status" value="1"/>
</dbReference>
<evidence type="ECO:0000256" key="2">
    <source>
        <dbReference type="SAM" id="SignalP"/>
    </source>
</evidence>
<feature type="signal peptide" evidence="2">
    <location>
        <begin position="1"/>
        <end position="25"/>
    </location>
</feature>
<evidence type="ECO:0000256" key="1">
    <source>
        <dbReference type="SAM" id="MobiDB-lite"/>
    </source>
</evidence>
<keyword evidence="2" id="KW-0732">Signal</keyword>
<dbReference type="InterPro" id="IPR036312">
    <property type="entry name" value="Bifun_inhib/LTP/seed_sf"/>
</dbReference>
<organism evidence="4 5">
    <name type="scientific">Tetracentron sinense</name>
    <name type="common">Spur-leaf</name>
    <dbReference type="NCBI Taxonomy" id="13715"/>
    <lineage>
        <taxon>Eukaryota</taxon>
        <taxon>Viridiplantae</taxon>
        <taxon>Streptophyta</taxon>
        <taxon>Embryophyta</taxon>
        <taxon>Tracheophyta</taxon>
        <taxon>Spermatophyta</taxon>
        <taxon>Magnoliopsida</taxon>
        <taxon>Trochodendrales</taxon>
        <taxon>Trochodendraceae</taxon>
        <taxon>Tetracentron</taxon>
    </lineage>
</organism>
<sequence length="296" mass="31480">MGLRVMAMFFIFAILMLSAMPPIYACGYCLQPPYHNPSPPTTRRPSPPPVTINPPSHGGRPKVSPPLNMPPVFVPPPVIISPPVMNPPVTIPPPSSTYPPYTGNPPLGGGFTPPSGGLPGINPPPPSTSATCPINGLKLGLCVDVLGGLVHIGLGNPVENTCCPLLEGLLELEAAVCFCTSIRLKLLNLNIFIPLALQVLITCGKTPPPGFGLVLLLFVFQKLNTRGTFEARWEFVATGVDKQAERKRNVEVDAQNVSFDGNAKAESNLKVEKALEEGATWGGRRGPYDNADQPAQ</sequence>
<dbReference type="InterPro" id="IPR051636">
    <property type="entry name" value="Plant_LTP/defense-related"/>
</dbReference>
<dbReference type="InterPro" id="IPR027923">
    <property type="entry name" value="Hydrophob_seed_dom"/>
</dbReference>
<dbReference type="AlphaFoldDB" id="A0A835D1Q1"/>
<dbReference type="OMA" id="INMFIPL"/>
<feature type="compositionally biased region" description="Pro residues" evidence="1">
    <location>
        <begin position="36"/>
        <end position="52"/>
    </location>
</feature>
<dbReference type="PANTHER" id="PTHR31731">
    <property type="match status" value="1"/>
</dbReference>
<evidence type="ECO:0000313" key="5">
    <source>
        <dbReference type="Proteomes" id="UP000655225"/>
    </source>
</evidence>
<dbReference type="Pfam" id="PF14547">
    <property type="entry name" value="Hydrophob_seed"/>
    <property type="match status" value="1"/>
</dbReference>
<dbReference type="OrthoDB" id="1935738at2759"/>
<gene>
    <name evidence="4" type="ORF">HHK36_027974</name>
</gene>